<dbReference type="AlphaFoldDB" id="A0A0M3JSJ0"/>
<evidence type="ECO:0000313" key="5">
    <source>
        <dbReference type="WBParaSite" id="ASIM_0001094801-mRNA-1"/>
    </source>
</evidence>
<protein>
    <submittedName>
        <fullName evidence="5">MARVEL domain-containing protein</fullName>
    </submittedName>
</protein>
<keyword evidence="4" id="KW-1185">Reference proteome</keyword>
<feature type="transmembrane region" description="Helical" evidence="1">
    <location>
        <begin position="20"/>
        <end position="42"/>
    </location>
</feature>
<sequence length="182" mass="20942">MDSQRADPMCCYKHVSIVKLCGWLSLADIIVHLFTSVYLTELALDECIFIPFVIFALFIAFLSALYYVGLHKDNDCLMIPMIVAKVLFVLMIGLFMLFSWIAFLLSLFSLVQVKSPIDSLTTCNFLVVLSVLSTVIFILMLKILFLLHDAYRFIKKQNDHKRLNDNFVTFMHNNTALRPTFV</sequence>
<dbReference type="InterPro" id="IPR054291">
    <property type="entry name" value="DUF7027"/>
</dbReference>
<dbReference type="WBParaSite" id="ASIM_0001094801-mRNA-1">
    <property type="protein sequence ID" value="ASIM_0001094801-mRNA-1"/>
    <property type="gene ID" value="ASIM_0001094801"/>
</dbReference>
<feature type="domain" description="DUF7027" evidence="2">
    <location>
        <begin position="46"/>
        <end position="101"/>
    </location>
</feature>
<evidence type="ECO:0000259" key="2">
    <source>
        <dbReference type="Pfam" id="PF22954"/>
    </source>
</evidence>
<keyword evidence="1" id="KW-0472">Membrane</keyword>
<keyword evidence="1" id="KW-0812">Transmembrane</keyword>
<gene>
    <name evidence="3" type="ORF">ASIM_LOCUS10506</name>
</gene>
<evidence type="ECO:0000313" key="4">
    <source>
        <dbReference type="Proteomes" id="UP000267096"/>
    </source>
</evidence>
<organism evidence="5">
    <name type="scientific">Anisakis simplex</name>
    <name type="common">Herring worm</name>
    <dbReference type="NCBI Taxonomy" id="6269"/>
    <lineage>
        <taxon>Eukaryota</taxon>
        <taxon>Metazoa</taxon>
        <taxon>Ecdysozoa</taxon>
        <taxon>Nematoda</taxon>
        <taxon>Chromadorea</taxon>
        <taxon>Rhabditida</taxon>
        <taxon>Spirurina</taxon>
        <taxon>Ascaridomorpha</taxon>
        <taxon>Ascaridoidea</taxon>
        <taxon>Anisakidae</taxon>
        <taxon>Anisakis</taxon>
        <taxon>Anisakis simplex complex</taxon>
    </lineage>
</organism>
<feature type="transmembrane region" description="Helical" evidence="1">
    <location>
        <begin position="82"/>
        <end position="105"/>
    </location>
</feature>
<dbReference type="Proteomes" id="UP000267096">
    <property type="component" value="Unassembled WGS sequence"/>
</dbReference>
<keyword evidence="1" id="KW-1133">Transmembrane helix</keyword>
<evidence type="ECO:0000256" key="1">
    <source>
        <dbReference type="SAM" id="Phobius"/>
    </source>
</evidence>
<feature type="transmembrane region" description="Helical" evidence="1">
    <location>
        <begin position="125"/>
        <end position="147"/>
    </location>
</feature>
<dbReference type="OrthoDB" id="5874730at2759"/>
<feature type="transmembrane region" description="Helical" evidence="1">
    <location>
        <begin position="48"/>
        <end position="70"/>
    </location>
</feature>
<reference evidence="3 4" key="2">
    <citation type="submission" date="2018-11" db="EMBL/GenBank/DDBJ databases">
        <authorList>
            <consortium name="Pathogen Informatics"/>
        </authorList>
    </citation>
    <scope>NUCLEOTIDE SEQUENCE [LARGE SCALE GENOMIC DNA]</scope>
</reference>
<dbReference type="Pfam" id="PF22954">
    <property type="entry name" value="DUF7027"/>
    <property type="match status" value="1"/>
</dbReference>
<reference evidence="5" key="1">
    <citation type="submission" date="2017-02" db="UniProtKB">
        <authorList>
            <consortium name="WormBaseParasite"/>
        </authorList>
    </citation>
    <scope>IDENTIFICATION</scope>
</reference>
<proteinExistence type="predicted"/>
<evidence type="ECO:0000313" key="3">
    <source>
        <dbReference type="EMBL" id="VDK43094.1"/>
    </source>
</evidence>
<accession>A0A0M3JSJ0</accession>
<dbReference type="EMBL" id="UYRR01031002">
    <property type="protein sequence ID" value="VDK43094.1"/>
    <property type="molecule type" value="Genomic_DNA"/>
</dbReference>
<name>A0A0M3JSJ0_ANISI</name>